<feature type="region of interest" description="Disordered" evidence="1">
    <location>
        <begin position="1"/>
        <end position="36"/>
    </location>
</feature>
<dbReference type="EMBL" id="JAWLNX010000032">
    <property type="protein sequence ID" value="MEB3371753.1"/>
    <property type="molecule type" value="Genomic_DNA"/>
</dbReference>
<sequence length="109" mass="11785">MSEQIISGLVPPRVDSPLQVRGDRQAQRPLSVPSIRTEPEPLAPLYGIGHVDRAGRVSARPILRALDWPPHQSVSVQATSTALVIYPDSTGVHRLPATASIVLPSRARQ</sequence>
<organism evidence="2 3">
    <name type="scientific">Saccharopolyspora mangrovi</name>
    <dbReference type="NCBI Taxonomy" id="3082379"/>
    <lineage>
        <taxon>Bacteria</taxon>
        <taxon>Bacillati</taxon>
        <taxon>Actinomycetota</taxon>
        <taxon>Actinomycetes</taxon>
        <taxon>Pseudonocardiales</taxon>
        <taxon>Pseudonocardiaceae</taxon>
        <taxon>Saccharopolyspora</taxon>
    </lineage>
</organism>
<comment type="caution">
    <text evidence="2">The sequence shown here is derived from an EMBL/GenBank/DDBJ whole genome shotgun (WGS) entry which is preliminary data.</text>
</comment>
<proteinExistence type="predicted"/>
<evidence type="ECO:0000313" key="2">
    <source>
        <dbReference type="EMBL" id="MEB3371753.1"/>
    </source>
</evidence>
<accession>A0ABU6AJM5</accession>
<evidence type="ECO:0000256" key="1">
    <source>
        <dbReference type="SAM" id="MobiDB-lite"/>
    </source>
</evidence>
<evidence type="ECO:0000313" key="3">
    <source>
        <dbReference type="Proteomes" id="UP001327093"/>
    </source>
</evidence>
<keyword evidence="3" id="KW-1185">Reference proteome</keyword>
<protein>
    <submittedName>
        <fullName evidence="2">Uncharacterized protein</fullName>
    </submittedName>
</protein>
<gene>
    <name evidence="2" type="ORF">R4I43_30565</name>
</gene>
<dbReference type="Proteomes" id="UP001327093">
    <property type="component" value="Unassembled WGS sequence"/>
</dbReference>
<dbReference type="RefSeq" id="WP_324269177.1">
    <property type="nucleotide sequence ID" value="NZ_JAWLNX010000032.1"/>
</dbReference>
<name>A0ABU6AJM5_9PSEU</name>
<reference evidence="2 3" key="1">
    <citation type="submission" date="2023-10" db="EMBL/GenBank/DDBJ databases">
        <title>Saccharopolyspora sp. nov., isolated from mangrove soil.</title>
        <authorList>
            <person name="Lu Y."/>
            <person name="Liu W."/>
        </authorList>
    </citation>
    <scope>NUCLEOTIDE SEQUENCE [LARGE SCALE GENOMIC DNA]</scope>
    <source>
        <strain evidence="2 3">S2-29</strain>
    </source>
</reference>